<dbReference type="InterPro" id="IPR001584">
    <property type="entry name" value="Integrase_cat-core"/>
</dbReference>
<dbReference type="EMBL" id="JAMSHJ010000004">
    <property type="protein sequence ID" value="KAI5416810.1"/>
    <property type="molecule type" value="Genomic_DNA"/>
</dbReference>
<name>A0A9D5ASF1_PEA</name>
<protein>
    <recommendedName>
        <fullName evidence="1">Integrase catalytic domain-containing protein</fullName>
    </recommendedName>
</protein>
<reference evidence="2 3" key="1">
    <citation type="journal article" date="2022" name="Nat. Genet.">
        <title>Improved pea reference genome and pan-genome highlight genomic features and evolutionary characteristics.</title>
        <authorList>
            <person name="Yang T."/>
            <person name="Liu R."/>
            <person name="Luo Y."/>
            <person name="Hu S."/>
            <person name="Wang D."/>
            <person name="Wang C."/>
            <person name="Pandey M.K."/>
            <person name="Ge S."/>
            <person name="Xu Q."/>
            <person name="Li N."/>
            <person name="Li G."/>
            <person name="Huang Y."/>
            <person name="Saxena R.K."/>
            <person name="Ji Y."/>
            <person name="Li M."/>
            <person name="Yan X."/>
            <person name="He Y."/>
            <person name="Liu Y."/>
            <person name="Wang X."/>
            <person name="Xiang C."/>
            <person name="Varshney R.K."/>
            <person name="Ding H."/>
            <person name="Gao S."/>
            <person name="Zong X."/>
        </authorList>
    </citation>
    <scope>NUCLEOTIDE SEQUENCE [LARGE SCALE GENOMIC DNA]</scope>
    <source>
        <strain evidence="2 3">cv. Zhongwan 6</strain>
    </source>
</reference>
<dbReference type="PANTHER" id="PTHR35046:SF18">
    <property type="entry name" value="RNA-DIRECTED DNA POLYMERASE"/>
    <property type="match status" value="1"/>
</dbReference>
<dbReference type="GO" id="GO:0015074">
    <property type="term" value="P:DNA integration"/>
    <property type="evidence" value="ECO:0007669"/>
    <property type="project" value="InterPro"/>
</dbReference>
<keyword evidence="3" id="KW-1185">Reference proteome</keyword>
<dbReference type="InterPro" id="IPR036397">
    <property type="entry name" value="RNaseH_sf"/>
</dbReference>
<sequence length="278" mass="31853">MSKLMGFDFEIKYKESCENKAADTLSRVHDAQLLPLLLSNAKEGLLEDIKASWSADPVAHNLIAELKKDPQSHPKFTRSNHELRLTWEDTLVRMLLLQRSNPFSFGKDISLDFMEGLPQSGGKHVILVVVNRLSKYAHFLSLSHPYMALDVAKLFFNNVYKLHGMPSTIISDMDPIFLSTVWIFFPVERCSLEQINCPSSSNRWPNEVVNICLETYLLFTSYPIVYLPSEITNVTFARSLEARESVIKFLQFHLLLAQNGMAQQENKHWIDRSFTLGD</sequence>
<dbReference type="Proteomes" id="UP001058974">
    <property type="component" value="Chromosome 4"/>
</dbReference>
<dbReference type="PANTHER" id="PTHR35046">
    <property type="entry name" value="ZINC KNUCKLE (CCHC-TYPE) FAMILY PROTEIN"/>
    <property type="match status" value="1"/>
</dbReference>
<feature type="domain" description="Integrase catalytic" evidence="1">
    <location>
        <begin position="98"/>
        <end position="180"/>
    </location>
</feature>
<comment type="caution">
    <text evidence="2">The sequence shown here is derived from an EMBL/GenBank/DDBJ whole genome shotgun (WGS) entry which is preliminary data.</text>
</comment>
<dbReference type="GO" id="GO:0003676">
    <property type="term" value="F:nucleic acid binding"/>
    <property type="evidence" value="ECO:0007669"/>
    <property type="project" value="InterPro"/>
</dbReference>
<accession>A0A9D5ASF1</accession>
<gene>
    <name evidence="2" type="ORF">KIW84_041715</name>
</gene>
<evidence type="ECO:0000313" key="2">
    <source>
        <dbReference type="EMBL" id="KAI5416810.1"/>
    </source>
</evidence>
<dbReference type="SUPFAM" id="SSF53098">
    <property type="entry name" value="Ribonuclease H-like"/>
    <property type="match status" value="1"/>
</dbReference>
<organism evidence="2 3">
    <name type="scientific">Pisum sativum</name>
    <name type="common">Garden pea</name>
    <name type="synonym">Lathyrus oleraceus</name>
    <dbReference type="NCBI Taxonomy" id="3888"/>
    <lineage>
        <taxon>Eukaryota</taxon>
        <taxon>Viridiplantae</taxon>
        <taxon>Streptophyta</taxon>
        <taxon>Embryophyta</taxon>
        <taxon>Tracheophyta</taxon>
        <taxon>Spermatophyta</taxon>
        <taxon>Magnoliopsida</taxon>
        <taxon>eudicotyledons</taxon>
        <taxon>Gunneridae</taxon>
        <taxon>Pentapetalae</taxon>
        <taxon>rosids</taxon>
        <taxon>fabids</taxon>
        <taxon>Fabales</taxon>
        <taxon>Fabaceae</taxon>
        <taxon>Papilionoideae</taxon>
        <taxon>50 kb inversion clade</taxon>
        <taxon>NPAAA clade</taxon>
        <taxon>Hologalegina</taxon>
        <taxon>IRL clade</taxon>
        <taxon>Fabeae</taxon>
        <taxon>Lathyrus</taxon>
    </lineage>
</organism>
<dbReference type="Gene3D" id="3.30.420.10">
    <property type="entry name" value="Ribonuclease H-like superfamily/Ribonuclease H"/>
    <property type="match status" value="1"/>
</dbReference>
<evidence type="ECO:0000259" key="1">
    <source>
        <dbReference type="PROSITE" id="PS50994"/>
    </source>
</evidence>
<evidence type="ECO:0000313" key="3">
    <source>
        <dbReference type="Proteomes" id="UP001058974"/>
    </source>
</evidence>
<proteinExistence type="predicted"/>
<dbReference type="PROSITE" id="PS50994">
    <property type="entry name" value="INTEGRASE"/>
    <property type="match status" value="1"/>
</dbReference>
<dbReference type="InterPro" id="IPR012337">
    <property type="entry name" value="RNaseH-like_sf"/>
</dbReference>
<dbReference type="Gramene" id="Psat04G0171500-T1">
    <property type="protein sequence ID" value="KAI5416810.1"/>
    <property type="gene ID" value="KIW84_041715"/>
</dbReference>
<dbReference type="AlphaFoldDB" id="A0A9D5ASF1"/>